<dbReference type="AlphaFoldDB" id="A0A4R0KDS6"/>
<keyword evidence="3" id="KW-1185">Reference proteome</keyword>
<dbReference type="Pfam" id="PF12277">
    <property type="entry name" value="DUF3618"/>
    <property type="match status" value="1"/>
</dbReference>
<proteinExistence type="predicted"/>
<feature type="region of interest" description="Disordered" evidence="1">
    <location>
        <begin position="43"/>
        <end position="86"/>
    </location>
</feature>
<dbReference type="InterPro" id="IPR022062">
    <property type="entry name" value="DUF3618"/>
</dbReference>
<dbReference type="Proteomes" id="UP000291144">
    <property type="component" value="Unassembled WGS sequence"/>
</dbReference>
<protein>
    <submittedName>
        <fullName evidence="2">DUF3618 domain-containing protein</fullName>
    </submittedName>
</protein>
<accession>A0A4R0KDS6</accession>
<dbReference type="EMBL" id="SJKB01000008">
    <property type="protein sequence ID" value="TCC58491.1"/>
    <property type="molecule type" value="Genomic_DNA"/>
</dbReference>
<evidence type="ECO:0000313" key="2">
    <source>
        <dbReference type="EMBL" id="TCC58491.1"/>
    </source>
</evidence>
<organism evidence="2 3">
    <name type="scientific">Kribbella pittospori</name>
    <dbReference type="NCBI Taxonomy" id="722689"/>
    <lineage>
        <taxon>Bacteria</taxon>
        <taxon>Bacillati</taxon>
        <taxon>Actinomycetota</taxon>
        <taxon>Actinomycetes</taxon>
        <taxon>Propionibacteriales</taxon>
        <taxon>Kribbellaceae</taxon>
        <taxon>Kribbella</taxon>
    </lineage>
</organism>
<evidence type="ECO:0000256" key="1">
    <source>
        <dbReference type="SAM" id="MobiDB-lite"/>
    </source>
</evidence>
<name>A0A4R0KDS6_9ACTN</name>
<gene>
    <name evidence="2" type="ORF">E0H73_24460</name>
</gene>
<reference evidence="2 3" key="1">
    <citation type="submission" date="2019-02" db="EMBL/GenBank/DDBJ databases">
        <title>Kribbella capetownensis sp. nov. and Kribbella speibonae sp. nov., isolated from soil.</title>
        <authorList>
            <person name="Curtis S.M."/>
            <person name="Norton I."/>
            <person name="Everest G.J."/>
            <person name="Meyers P.R."/>
        </authorList>
    </citation>
    <scope>NUCLEOTIDE SEQUENCE [LARGE SCALE GENOMIC DNA]</scope>
    <source>
        <strain evidence="2 3">NRRL B-24813</strain>
    </source>
</reference>
<evidence type="ECO:0000313" key="3">
    <source>
        <dbReference type="Proteomes" id="UP000291144"/>
    </source>
</evidence>
<dbReference type="OrthoDB" id="3829502at2"/>
<dbReference type="RefSeq" id="WP_131360484.1">
    <property type="nucleotide sequence ID" value="NZ_SJKB01000008.1"/>
</dbReference>
<comment type="caution">
    <text evidence="2">The sequence shown here is derived from an EMBL/GenBank/DDBJ whole genome shotgun (WGS) entry which is preliminary data.</text>
</comment>
<sequence>MTTNTSRNADHREPMPETEALRIDLEMTRQHLADTVQQLSRQLDVPRRIKDSAGQAGHRVKDSAGQAGQRIKATAGQAGQRMQGRMKDVPGQVKGIAASLRHPKTTAAVGGALALGVGAAAWMARKQK</sequence>